<name>A0ABU5LV93_9SPHN</name>
<keyword evidence="1" id="KW-0812">Transmembrane</keyword>
<comment type="caution">
    <text evidence="2">The sequence shown here is derived from an EMBL/GenBank/DDBJ whole genome shotgun (WGS) entry which is preliminary data.</text>
</comment>
<dbReference type="RefSeq" id="WP_322540279.1">
    <property type="nucleotide sequence ID" value="NZ_JAOBTW010000025.1"/>
</dbReference>
<reference evidence="3" key="1">
    <citation type="submission" date="2023-07" db="EMBL/GenBank/DDBJ databases">
        <title>Whole genome sequence analysis of rice epiphytic Sphingomonas sanguinis OsEp_Plm_15B2.</title>
        <authorList>
            <person name="Sahu K.P."/>
            <person name="Asharani P."/>
            <person name="Reddy B."/>
            <person name="Kumar A."/>
        </authorList>
    </citation>
    <scope>NUCLEOTIDE SEQUENCE [LARGE SCALE GENOMIC DNA]</scope>
    <source>
        <strain evidence="3">OsEp_Plm_15B2</strain>
    </source>
</reference>
<sequence length="201" mass="21933">MPSDNIWLAAASSSLAVAVLTQLFTIGREKLAHRADQRLSALHVALALESYAGECARVVGDKETHISSDGHHGSDWSTIPALPDWPLAIDWKRLGIKNTEKAFALRVEVDAAKAKISDQYNFDPPDGGDAAVLDDAIRLGLKALALASTIRSQAKLDPAVEAEWPIGRYLEERRVDRAERQRQYLADAEARRLASPSTGIL</sequence>
<keyword evidence="1" id="KW-0472">Membrane</keyword>
<gene>
    <name evidence="2" type="ORF">N4G62_17535</name>
</gene>
<keyword evidence="3" id="KW-1185">Reference proteome</keyword>
<proteinExistence type="predicted"/>
<accession>A0ABU5LV93</accession>
<dbReference type="Proteomes" id="UP001292182">
    <property type="component" value="Unassembled WGS sequence"/>
</dbReference>
<keyword evidence="1" id="KW-1133">Transmembrane helix</keyword>
<evidence type="ECO:0000256" key="1">
    <source>
        <dbReference type="SAM" id="Phobius"/>
    </source>
</evidence>
<organism evidence="2 3">
    <name type="scientific">Sphingomonas sanguinis</name>
    <dbReference type="NCBI Taxonomy" id="33051"/>
    <lineage>
        <taxon>Bacteria</taxon>
        <taxon>Pseudomonadati</taxon>
        <taxon>Pseudomonadota</taxon>
        <taxon>Alphaproteobacteria</taxon>
        <taxon>Sphingomonadales</taxon>
        <taxon>Sphingomonadaceae</taxon>
        <taxon>Sphingomonas</taxon>
    </lineage>
</organism>
<dbReference type="EMBL" id="JAOBTW010000025">
    <property type="protein sequence ID" value="MDZ7283834.1"/>
    <property type="molecule type" value="Genomic_DNA"/>
</dbReference>
<evidence type="ECO:0000313" key="2">
    <source>
        <dbReference type="EMBL" id="MDZ7283834.1"/>
    </source>
</evidence>
<protein>
    <submittedName>
        <fullName evidence="2">Uncharacterized protein</fullName>
    </submittedName>
</protein>
<feature type="transmembrane region" description="Helical" evidence="1">
    <location>
        <begin position="6"/>
        <end position="26"/>
    </location>
</feature>
<evidence type="ECO:0000313" key="3">
    <source>
        <dbReference type="Proteomes" id="UP001292182"/>
    </source>
</evidence>